<dbReference type="Proteomes" id="UP001156627">
    <property type="component" value="Unassembled WGS sequence"/>
</dbReference>
<dbReference type="RefSeq" id="WP_284330205.1">
    <property type="nucleotide sequence ID" value="NZ_BSOA01000003.1"/>
</dbReference>
<sequence>MALAYDIVNTTSYIPEDGLALSLKGTRSMFVARVELTDFALDCEVADPRTRIGEILDACEATLATHAALLEDFSWLELAIPHGLDQFKATYGSATRASA</sequence>
<proteinExistence type="predicted"/>
<protein>
    <submittedName>
        <fullName evidence="1">Uncharacterized protein</fullName>
    </submittedName>
</protein>
<gene>
    <name evidence="1" type="ORF">GCM10007898_03540</name>
</gene>
<dbReference type="EMBL" id="BSOA01000003">
    <property type="protein sequence ID" value="GLQ86788.1"/>
    <property type="molecule type" value="Genomic_DNA"/>
</dbReference>
<evidence type="ECO:0000313" key="1">
    <source>
        <dbReference type="EMBL" id="GLQ86788.1"/>
    </source>
</evidence>
<accession>A0ABQ5X894</accession>
<reference evidence="2" key="1">
    <citation type="journal article" date="2019" name="Int. J. Syst. Evol. Microbiol.">
        <title>The Global Catalogue of Microorganisms (GCM) 10K type strain sequencing project: providing services to taxonomists for standard genome sequencing and annotation.</title>
        <authorList>
            <consortium name="The Broad Institute Genomics Platform"/>
            <consortium name="The Broad Institute Genome Sequencing Center for Infectious Disease"/>
            <person name="Wu L."/>
            <person name="Ma J."/>
        </authorList>
    </citation>
    <scope>NUCLEOTIDE SEQUENCE [LARGE SCALE GENOMIC DNA]</scope>
    <source>
        <strain evidence="2">NBRC 111981</strain>
    </source>
</reference>
<name>A0ABQ5X894_9GAMM</name>
<evidence type="ECO:0000313" key="2">
    <source>
        <dbReference type="Proteomes" id="UP001156627"/>
    </source>
</evidence>
<keyword evidence="2" id="KW-1185">Reference proteome</keyword>
<comment type="caution">
    <text evidence="1">The sequence shown here is derived from an EMBL/GenBank/DDBJ whole genome shotgun (WGS) entry which is preliminary data.</text>
</comment>
<organism evidence="1 2">
    <name type="scientific">Dyella flagellata</name>
    <dbReference type="NCBI Taxonomy" id="1867833"/>
    <lineage>
        <taxon>Bacteria</taxon>
        <taxon>Pseudomonadati</taxon>
        <taxon>Pseudomonadota</taxon>
        <taxon>Gammaproteobacteria</taxon>
        <taxon>Lysobacterales</taxon>
        <taxon>Rhodanobacteraceae</taxon>
        <taxon>Dyella</taxon>
    </lineage>
</organism>